<dbReference type="EMBL" id="CP000689">
    <property type="protein sequence ID" value="ABQ28845.1"/>
    <property type="molecule type" value="Genomic_DNA"/>
</dbReference>
<dbReference type="KEGG" id="acr:Acry_3225"/>
<feature type="transmembrane region" description="Helical" evidence="1">
    <location>
        <begin position="6"/>
        <end position="24"/>
    </location>
</feature>
<protein>
    <submittedName>
        <fullName evidence="2">Uncharacterized protein</fullName>
    </submittedName>
</protein>
<evidence type="ECO:0000313" key="2">
    <source>
        <dbReference type="EMBL" id="ABQ28845.1"/>
    </source>
</evidence>
<keyword evidence="3" id="KW-1185">Reference proteome</keyword>
<dbReference type="RefSeq" id="WP_011930479.1">
    <property type="nucleotide sequence ID" value="NC_009467.1"/>
</dbReference>
<feature type="transmembrane region" description="Helical" evidence="1">
    <location>
        <begin position="85"/>
        <end position="106"/>
    </location>
</feature>
<dbReference type="InterPro" id="IPR045919">
    <property type="entry name" value="DUF6338"/>
</dbReference>
<organism evidence="2 3">
    <name type="scientific">Acidiphilium cryptum (strain JF-5)</name>
    <dbReference type="NCBI Taxonomy" id="349163"/>
    <lineage>
        <taxon>Bacteria</taxon>
        <taxon>Pseudomonadati</taxon>
        <taxon>Pseudomonadota</taxon>
        <taxon>Alphaproteobacteria</taxon>
        <taxon>Acetobacterales</taxon>
        <taxon>Acidocellaceae</taxon>
        <taxon>Acidiphilium</taxon>
    </lineage>
</organism>
<keyword evidence="1" id="KW-1133">Transmembrane helix</keyword>
<dbReference type="AlphaFoldDB" id="A5FTB3"/>
<geneLocation type="plasmid" evidence="2 3">
    <name>pACRY01</name>
</geneLocation>
<proteinExistence type="predicted"/>
<gene>
    <name evidence="2" type="ordered locus">Acry_3225</name>
</gene>
<evidence type="ECO:0000256" key="1">
    <source>
        <dbReference type="SAM" id="Phobius"/>
    </source>
</evidence>
<name>A5FTB3_ACICJ</name>
<keyword evidence="1" id="KW-0472">Membrane</keyword>
<sequence length="212" mass="24087">MDDVSVNLFLVQVAVIFLPGIIWAKLDATYAAKVKPSEIEFVVRAFVFGLTVYVVEYMVFEWLHWPFPIVDLAAADSHEVLTAPIAHEVLGAVGISLIMALLWLYASTYKLLTRFLQLIKATKKYGDEDVWDFMLNSGEAAVEYAHVRDLDHGFLYAGWVDTFSETDKLRELVLLRVIVYNLDGEQLYETPRLYLARAPEKINIEFPHEAGG</sequence>
<keyword evidence="2" id="KW-0614">Plasmid</keyword>
<evidence type="ECO:0000313" key="3">
    <source>
        <dbReference type="Proteomes" id="UP000000245"/>
    </source>
</evidence>
<accession>A5FTB3</accession>
<reference evidence="2 3" key="1">
    <citation type="submission" date="2007-05" db="EMBL/GenBank/DDBJ databases">
        <title>Complete sequence of plasmid1 pACRY01 of Acidiphilium cryptum JF-5.</title>
        <authorList>
            <consortium name="US DOE Joint Genome Institute"/>
            <person name="Copeland A."/>
            <person name="Lucas S."/>
            <person name="Lapidus A."/>
            <person name="Barry K."/>
            <person name="Detter J.C."/>
            <person name="Glavina del Rio T."/>
            <person name="Hammon N."/>
            <person name="Israni S."/>
            <person name="Dalin E."/>
            <person name="Tice H."/>
            <person name="Pitluck S."/>
            <person name="Sims D."/>
            <person name="Brettin T."/>
            <person name="Bruce D."/>
            <person name="Han C."/>
            <person name="Schmutz J."/>
            <person name="Larimer F."/>
            <person name="Land M."/>
            <person name="Hauser L."/>
            <person name="Kyrpides N."/>
            <person name="Kim E."/>
            <person name="Magnuson T."/>
            <person name="Richardson P."/>
        </authorList>
    </citation>
    <scope>NUCLEOTIDE SEQUENCE [LARGE SCALE GENOMIC DNA]</scope>
    <source>
        <strain evidence="3">JF-5</strain>
        <plasmid evidence="3">Plasmid pACRY01</plasmid>
    </source>
</reference>
<feature type="transmembrane region" description="Helical" evidence="1">
    <location>
        <begin position="45"/>
        <end position="65"/>
    </location>
</feature>
<keyword evidence="1" id="KW-0812">Transmembrane</keyword>
<dbReference type="Pfam" id="PF19865">
    <property type="entry name" value="DUF6338"/>
    <property type="match status" value="1"/>
</dbReference>
<dbReference type="Proteomes" id="UP000000245">
    <property type="component" value="Plasmid pACRY01"/>
</dbReference>
<dbReference type="HOGENOM" id="CLU_103739_0_0_5"/>